<dbReference type="EMBL" id="CP002446">
    <property type="protein sequence ID" value="ADV28381.1"/>
    <property type="molecule type" value="Genomic_DNA"/>
</dbReference>
<dbReference type="OrthoDB" id="9814566at2"/>
<dbReference type="HOGENOM" id="CLU_189936_1_0_6"/>
<name>E6WVV8_PSEUU</name>
<evidence type="ECO:0000313" key="2">
    <source>
        <dbReference type="Proteomes" id="UP000008632"/>
    </source>
</evidence>
<keyword evidence="2" id="KW-1185">Reference proteome</keyword>
<dbReference type="KEGG" id="psu:Psesu_2549"/>
<dbReference type="eggNOG" id="ENOG5033AIZ">
    <property type="taxonomic scope" value="Bacteria"/>
</dbReference>
<dbReference type="InterPro" id="IPR025990">
    <property type="entry name" value="zinc_ribbon_bacterial"/>
</dbReference>
<dbReference type="RefSeq" id="WP_013536207.1">
    <property type="nucleotide sequence ID" value="NC_014924.1"/>
</dbReference>
<gene>
    <name evidence="1" type="ordered locus">Psesu_2549</name>
</gene>
<dbReference type="InterPro" id="IPR017143">
    <property type="entry name" value="UCP037225"/>
</dbReference>
<proteinExistence type="predicted"/>
<organism evidence="1 2">
    <name type="scientific">Pseudoxanthomonas suwonensis (strain 11-1)</name>
    <dbReference type="NCBI Taxonomy" id="743721"/>
    <lineage>
        <taxon>Bacteria</taxon>
        <taxon>Pseudomonadati</taxon>
        <taxon>Pseudomonadota</taxon>
        <taxon>Gammaproteobacteria</taxon>
        <taxon>Lysobacterales</taxon>
        <taxon>Lysobacteraceae</taxon>
        <taxon>Pseudoxanthomonas</taxon>
    </lineage>
</organism>
<dbReference type="Proteomes" id="UP000008632">
    <property type="component" value="Chromosome"/>
</dbReference>
<dbReference type="STRING" id="743721.Psesu_2549"/>
<evidence type="ECO:0000313" key="1">
    <source>
        <dbReference type="EMBL" id="ADV28381.1"/>
    </source>
</evidence>
<sequence length="62" mass="6579">MEEWLTVQCPWCGESFDTAVDAGAGDQQYVEDCQVCCQPILLDVAVDAGGQASLAARREGGD</sequence>
<accession>E6WVV8</accession>
<dbReference type="PIRSF" id="PIRSF037225">
    <property type="entry name" value="UCP037225"/>
    <property type="match status" value="1"/>
</dbReference>
<dbReference type="AlphaFoldDB" id="E6WVV8"/>
<evidence type="ECO:0008006" key="3">
    <source>
        <dbReference type="Google" id="ProtNLM"/>
    </source>
</evidence>
<protein>
    <recommendedName>
        <fullName evidence="3">CPXCG motif-containing cysteine-rich protein</fullName>
    </recommendedName>
</protein>
<dbReference type="Pfam" id="PF14255">
    <property type="entry name" value="Zn_ribbon_21"/>
    <property type="match status" value="1"/>
</dbReference>
<reference evidence="1 2" key="1">
    <citation type="submission" date="2011-01" db="EMBL/GenBank/DDBJ databases">
        <title>Complete sequence of Pseudoxanthomonas suwonensis 11-1.</title>
        <authorList>
            <consortium name="US DOE Joint Genome Institute"/>
            <person name="Lucas S."/>
            <person name="Copeland A."/>
            <person name="Lapidus A."/>
            <person name="Cheng J.-F."/>
            <person name="Goodwin L."/>
            <person name="Pitluck S."/>
            <person name="Teshima H."/>
            <person name="Detter J.C."/>
            <person name="Han C."/>
            <person name="Tapia R."/>
            <person name="Land M."/>
            <person name="Hauser L."/>
            <person name="Kyrpides N."/>
            <person name="Ivanova N."/>
            <person name="Ovchinnikova G."/>
            <person name="Siebers A.K."/>
            <person name="Allgaier M."/>
            <person name="Thelen M.P."/>
            <person name="Hugenholtz P."/>
            <person name="Gladden J."/>
            <person name="Woyke T."/>
        </authorList>
    </citation>
    <scope>NUCLEOTIDE SEQUENCE [LARGE SCALE GENOMIC DNA]</scope>
    <source>
        <strain evidence="2">11-1</strain>
    </source>
</reference>